<evidence type="ECO:0000256" key="5">
    <source>
        <dbReference type="ARBA" id="ARBA00022679"/>
    </source>
</evidence>
<evidence type="ECO:0000256" key="2">
    <source>
        <dbReference type="ARBA" id="ARBA00004370"/>
    </source>
</evidence>
<keyword evidence="12" id="KW-1133">Transmembrane helix</keyword>
<dbReference type="FunFam" id="1.10.287.130:FF:000038">
    <property type="entry name" value="Sensory transduction histidine kinase"/>
    <property type="match status" value="1"/>
</dbReference>
<evidence type="ECO:0000256" key="11">
    <source>
        <dbReference type="ARBA" id="ARBA00023306"/>
    </source>
</evidence>
<dbReference type="SMART" id="SM00091">
    <property type="entry name" value="PAS"/>
    <property type="match status" value="1"/>
</dbReference>
<keyword evidence="12" id="KW-0812">Transmembrane</keyword>
<dbReference type="InterPro" id="IPR036097">
    <property type="entry name" value="HisK_dim/P_sf"/>
</dbReference>
<evidence type="ECO:0000259" key="13">
    <source>
        <dbReference type="PROSITE" id="PS50109"/>
    </source>
</evidence>
<keyword evidence="7" id="KW-0418">Kinase</keyword>
<name>A0AA51UIN7_9EURY</name>
<dbReference type="EMBL" id="CP133594">
    <property type="protein sequence ID" value="WMW22837.1"/>
    <property type="molecule type" value="Genomic_DNA"/>
</dbReference>
<dbReference type="PANTHER" id="PTHR43047:SF72">
    <property type="entry name" value="OSMOSENSING HISTIDINE PROTEIN KINASE SLN1"/>
    <property type="match status" value="1"/>
</dbReference>
<keyword evidence="10 12" id="KW-0472">Membrane</keyword>
<dbReference type="NCBIfam" id="TIGR00229">
    <property type="entry name" value="sensory_box"/>
    <property type="match status" value="1"/>
</dbReference>
<dbReference type="SUPFAM" id="SSF55785">
    <property type="entry name" value="PYP-like sensor domain (PAS domain)"/>
    <property type="match status" value="1"/>
</dbReference>
<dbReference type="Pfam" id="PF00512">
    <property type="entry name" value="HisKA"/>
    <property type="match status" value="1"/>
</dbReference>
<dbReference type="InterPro" id="IPR036890">
    <property type="entry name" value="HATPase_C_sf"/>
</dbReference>
<organism evidence="15 16">
    <name type="scientific">Methanolobus mangrovi</name>
    <dbReference type="NCBI Taxonomy" id="3072977"/>
    <lineage>
        <taxon>Archaea</taxon>
        <taxon>Methanobacteriati</taxon>
        <taxon>Methanobacteriota</taxon>
        <taxon>Stenosarchaea group</taxon>
        <taxon>Methanomicrobia</taxon>
        <taxon>Methanosarcinales</taxon>
        <taxon>Methanosarcinaceae</taxon>
        <taxon>Methanolobus</taxon>
    </lineage>
</organism>
<dbReference type="PANTHER" id="PTHR43047">
    <property type="entry name" value="TWO-COMPONENT HISTIDINE PROTEIN KINASE"/>
    <property type="match status" value="1"/>
</dbReference>
<dbReference type="PROSITE" id="PS50112">
    <property type="entry name" value="PAS"/>
    <property type="match status" value="1"/>
</dbReference>
<dbReference type="Gene3D" id="1.10.287.130">
    <property type="match status" value="1"/>
</dbReference>
<dbReference type="InterPro" id="IPR005467">
    <property type="entry name" value="His_kinase_dom"/>
</dbReference>
<dbReference type="GO" id="GO:0000155">
    <property type="term" value="F:phosphorelay sensor kinase activity"/>
    <property type="evidence" value="ECO:0007669"/>
    <property type="project" value="InterPro"/>
</dbReference>
<dbReference type="CDD" id="cd00130">
    <property type="entry name" value="PAS"/>
    <property type="match status" value="1"/>
</dbReference>
<comment type="catalytic activity">
    <reaction evidence="1">
        <text>ATP + protein L-histidine = ADP + protein N-phospho-L-histidine.</text>
        <dbReference type="EC" id="2.7.13.3"/>
    </reaction>
</comment>
<dbReference type="SUPFAM" id="SSF47384">
    <property type="entry name" value="Homodimeric domain of signal transducing histidine kinase"/>
    <property type="match status" value="1"/>
</dbReference>
<evidence type="ECO:0000256" key="4">
    <source>
        <dbReference type="ARBA" id="ARBA00022553"/>
    </source>
</evidence>
<dbReference type="GeneID" id="84229107"/>
<dbReference type="Proteomes" id="UP001183006">
    <property type="component" value="Chromosome"/>
</dbReference>
<evidence type="ECO:0000256" key="1">
    <source>
        <dbReference type="ARBA" id="ARBA00000085"/>
    </source>
</evidence>
<reference evidence="15" key="1">
    <citation type="submission" date="2023-08" db="EMBL/GenBank/DDBJ databases">
        <title>Methanolobus mangrovi sp. nov. and Methanolobus sediminis sp. nov, two novel methylotrophic methanogens isolated from mangrove sediments in China.</title>
        <authorList>
            <person name="Zhou J."/>
        </authorList>
    </citation>
    <scope>NUCLEOTIDE SEQUENCE</scope>
    <source>
        <strain evidence="15">FTZ2</strain>
    </source>
</reference>
<dbReference type="Gene3D" id="3.30.450.20">
    <property type="entry name" value="PAS domain"/>
    <property type="match status" value="1"/>
</dbReference>
<dbReference type="InterPro" id="IPR004358">
    <property type="entry name" value="Sig_transdc_His_kin-like_C"/>
</dbReference>
<dbReference type="InterPro" id="IPR000014">
    <property type="entry name" value="PAS"/>
</dbReference>
<dbReference type="Pfam" id="PF02518">
    <property type="entry name" value="HATPase_c"/>
    <property type="match status" value="1"/>
</dbReference>
<feature type="domain" description="Histidine kinase" evidence="13">
    <location>
        <begin position="250"/>
        <end position="469"/>
    </location>
</feature>
<dbReference type="KEGG" id="mmav:RE476_03160"/>
<keyword evidence="5" id="KW-0808">Transferase</keyword>
<evidence type="ECO:0000313" key="16">
    <source>
        <dbReference type="Proteomes" id="UP001183006"/>
    </source>
</evidence>
<keyword evidence="16" id="KW-1185">Reference proteome</keyword>
<dbReference type="Gene3D" id="3.30.565.10">
    <property type="entry name" value="Histidine kinase-like ATPase, C-terminal domain"/>
    <property type="match status" value="1"/>
</dbReference>
<feature type="transmembrane region" description="Helical" evidence="12">
    <location>
        <begin position="65"/>
        <end position="85"/>
    </location>
</feature>
<accession>A0AA51UIN7</accession>
<sequence length="480" mass="54410">MEFAIKSDQKDMDPLRIKEWFKRPYSVTVTTLLIFVLVLYQAWLYTGNWLENILVNGLIPGDVTFIKALTFILILLTANIVHMIISRQVALSRTVEDQENKLHLYEAKFQSFIDNVPAVAVQGFDSNHTVHYWNLASEKMYGYSKKEAIGKKMTELIVPAESRDEFDRIVVSTQDENNYTNTFETTFLNKNGNEVPVFSSYSGVPVAEDKLEIFSMEIDLTERKRMEKALKGAKELAEASSHAKSKFLASMSHEIRTPLNSIIGFSDILANESLEPLSDKQKRYAHNISTSGHHLLGIINDILDISKTEAGKMELEYEKISVPSIINDIAEKMRPSTNVRNILIDVIIEQEIEMVEADSGKLKQILYNLVGNAVKFTRDNGNIIIRCKAVEDMVHIEVEDDGIGIKEHDINKLFKPFSQIDAPSMSKYRGTGLGLSLVKELVELHSGDVWVRSEYGKYSIFGFSIPMHQLDNNNIMLFSA</sequence>
<dbReference type="RefSeq" id="WP_309308951.1">
    <property type="nucleotide sequence ID" value="NZ_CP133594.1"/>
</dbReference>
<evidence type="ECO:0000256" key="3">
    <source>
        <dbReference type="ARBA" id="ARBA00012438"/>
    </source>
</evidence>
<evidence type="ECO:0000256" key="8">
    <source>
        <dbReference type="ARBA" id="ARBA00022840"/>
    </source>
</evidence>
<dbReference type="InterPro" id="IPR003594">
    <property type="entry name" value="HATPase_dom"/>
</dbReference>
<dbReference type="GO" id="GO:0009927">
    <property type="term" value="F:histidine phosphotransfer kinase activity"/>
    <property type="evidence" value="ECO:0007669"/>
    <property type="project" value="TreeGrafter"/>
</dbReference>
<dbReference type="GO" id="GO:0005886">
    <property type="term" value="C:plasma membrane"/>
    <property type="evidence" value="ECO:0007669"/>
    <property type="project" value="TreeGrafter"/>
</dbReference>
<dbReference type="PROSITE" id="PS50109">
    <property type="entry name" value="HIS_KIN"/>
    <property type="match status" value="1"/>
</dbReference>
<keyword evidence="8 15" id="KW-0067">ATP-binding</keyword>
<evidence type="ECO:0000259" key="14">
    <source>
        <dbReference type="PROSITE" id="PS50112"/>
    </source>
</evidence>
<dbReference type="InterPro" id="IPR035965">
    <property type="entry name" value="PAS-like_dom_sf"/>
</dbReference>
<dbReference type="SUPFAM" id="SSF55874">
    <property type="entry name" value="ATPase domain of HSP90 chaperone/DNA topoisomerase II/histidine kinase"/>
    <property type="match status" value="1"/>
</dbReference>
<comment type="subcellular location">
    <subcellularLocation>
        <location evidence="2">Membrane</location>
    </subcellularLocation>
</comment>
<dbReference type="FunFam" id="3.30.565.10:FF:000010">
    <property type="entry name" value="Sensor histidine kinase RcsC"/>
    <property type="match status" value="1"/>
</dbReference>
<dbReference type="Pfam" id="PF13426">
    <property type="entry name" value="PAS_9"/>
    <property type="match status" value="1"/>
</dbReference>
<keyword evidence="4" id="KW-0597">Phosphoprotein</keyword>
<dbReference type="AlphaFoldDB" id="A0AA51UIN7"/>
<keyword evidence="11" id="KW-0131">Cell cycle</keyword>
<evidence type="ECO:0000313" key="15">
    <source>
        <dbReference type="EMBL" id="WMW22837.1"/>
    </source>
</evidence>
<gene>
    <name evidence="15" type="ORF">RE476_03160</name>
</gene>
<dbReference type="EC" id="2.7.13.3" evidence="3"/>
<evidence type="ECO:0000256" key="6">
    <source>
        <dbReference type="ARBA" id="ARBA00022741"/>
    </source>
</evidence>
<proteinExistence type="predicted"/>
<dbReference type="SMART" id="SM00387">
    <property type="entry name" value="HATPase_c"/>
    <property type="match status" value="1"/>
</dbReference>
<protein>
    <recommendedName>
        <fullName evidence="3">histidine kinase</fullName>
        <ecNumber evidence="3">2.7.13.3</ecNumber>
    </recommendedName>
</protein>
<dbReference type="InterPro" id="IPR003661">
    <property type="entry name" value="HisK_dim/P_dom"/>
</dbReference>
<dbReference type="GO" id="GO:0005524">
    <property type="term" value="F:ATP binding"/>
    <property type="evidence" value="ECO:0007669"/>
    <property type="project" value="UniProtKB-KW"/>
</dbReference>
<evidence type="ECO:0000256" key="10">
    <source>
        <dbReference type="ARBA" id="ARBA00023136"/>
    </source>
</evidence>
<keyword evidence="6" id="KW-0547">Nucleotide-binding</keyword>
<feature type="transmembrane region" description="Helical" evidence="12">
    <location>
        <begin position="25"/>
        <end position="45"/>
    </location>
</feature>
<dbReference type="SMART" id="SM00388">
    <property type="entry name" value="HisKA"/>
    <property type="match status" value="1"/>
</dbReference>
<dbReference type="CDD" id="cd00082">
    <property type="entry name" value="HisKA"/>
    <property type="match status" value="1"/>
</dbReference>
<feature type="domain" description="PAS" evidence="14">
    <location>
        <begin position="125"/>
        <end position="159"/>
    </location>
</feature>
<evidence type="ECO:0000256" key="12">
    <source>
        <dbReference type="SAM" id="Phobius"/>
    </source>
</evidence>
<evidence type="ECO:0000256" key="7">
    <source>
        <dbReference type="ARBA" id="ARBA00022777"/>
    </source>
</evidence>
<dbReference type="CDD" id="cd16922">
    <property type="entry name" value="HATPase_EvgS-ArcB-TorS-like"/>
    <property type="match status" value="1"/>
</dbReference>
<keyword evidence="9" id="KW-0902">Two-component regulatory system</keyword>
<evidence type="ECO:0000256" key="9">
    <source>
        <dbReference type="ARBA" id="ARBA00023012"/>
    </source>
</evidence>
<dbReference type="PRINTS" id="PR00344">
    <property type="entry name" value="BCTRLSENSOR"/>
</dbReference>